<dbReference type="Proteomes" id="UP000009001">
    <property type="component" value="Segment"/>
</dbReference>
<gene>
    <name evidence="1" type="ORF">KL1_00043</name>
</gene>
<dbReference type="KEGG" id="vg:13405609"/>
<dbReference type="GeneID" id="13405609"/>
<sequence length="133" mass="13970">MCIVCEIKADLSKSKATAEEGQAIVKKVEKLAGALASVLDLTQHINDRLPEAEKFSAEETDALAEAESLFLSNAEGLAGGLAGLLLAAILGGAKVETVRVEMQDGESIDEAIARTLKDNEASSQAFTKSTKLH</sequence>
<dbReference type="RefSeq" id="YP_006560794.1">
    <property type="nucleotide sequence ID" value="NC_018278.1"/>
</dbReference>
<proteinExistence type="predicted"/>
<name>I6NKZ1_9CAUD</name>
<protein>
    <submittedName>
        <fullName evidence="1">Uncharacterized protein</fullName>
    </submittedName>
</protein>
<reference evidence="1 2" key="1">
    <citation type="journal article" date="2012" name="BMC Genomics">
        <title>Comparative analysis of two phenotypically-similar but genomically-distinct Burkholderia cenocepacia-specific bacteriophages.</title>
        <authorList>
            <person name="Lynch K.H."/>
            <person name="Stothard P."/>
            <person name="Dennis J.J."/>
        </authorList>
    </citation>
    <scope>NUCLEOTIDE SEQUENCE [LARGE SCALE GENOMIC DNA]</scope>
</reference>
<accession>I6NKZ1</accession>
<evidence type="ECO:0000313" key="1">
    <source>
        <dbReference type="EMBL" id="AEX56119.1"/>
    </source>
</evidence>
<organism evidence="1 2">
    <name type="scientific">Burkholderia phage vB_BceS_KL1</name>
    <dbReference type="NCBI Taxonomy" id="1132026"/>
    <lineage>
        <taxon>Viruses</taxon>
        <taxon>Duplodnaviria</taxon>
        <taxon>Heunggongvirae</taxon>
        <taxon>Uroviricota</taxon>
        <taxon>Caudoviricetes</taxon>
        <taxon>Jondennisvirinae</taxon>
        <taxon>Kilunavirus</taxon>
        <taxon>Kilunavirus KL1</taxon>
    </lineage>
</organism>
<evidence type="ECO:0000313" key="2">
    <source>
        <dbReference type="Proteomes" id="UP000009001"/>
    </source>
</evidence>
<dbReference type="EMBL" id="JF939047">
    <property type="protein sequence ID" value="AEX56119.1"/>
    <property type="molecule type" value="Genomic_DNA"/>
</dbReference>
<keyword evidence="2" id="KW-1185">Reference proteome</keyword>